<gene>
    <name evidence="2" type="ORF">A2664_01435</name>
</gene>
<keyword evidence="1" id="KW-1133">Transmembrane helix</keyword>
<evidence type="ECO:0000313" key="2">
    <source>
        <dbReference type="EMBL" id="OHA17992.1"/>
    </source>
</evidence>
<feature type="transmembrane region" description="Helical" evidence="1">
    <location>
        <begin position="21"/>
        <end position="41"/>
    </location>
</feature>
<dbReference type="AlphaFoldDB" id="A0A1G2M4K9"/>
<reference evidence="2 3" key="1">
    <citation type="journal article" date="2016" name="Nat. Commun.">
        <title>Thousands of microbial genomes shed light on interconnected biogeochemical processes in an aquifer system.</title>
        <authorList>
            <person name="Anantharaman K."/>
            <person name="Brown C.T."/>
            <person name="Hug L.A."/>
            <person name="Sharon I."/>
            <person name="Castelle C.J."/>
            <person name="Probst A.J."/>
            <person name="Thomas B.C."/>
            <person name="Singh A."/>
            <person name="Wilkins M.J."/>
            <person name="Karaoz U."/>
            <person name="Brodie E.L."/>
            <person name="Williams K.H."/>
            <person name="Hubbard S.S."/>
            <person name="Banfield J.F."/>
        </authorList>
    </citation>
    <scope>NUCLEOTIDE SEQUENCE [LARGE SCALE GENOMIC DNA]</scope>
</reference>
<accession>A0A1G2M4K9</accession>
<evidence type="ECO:0000256" key="1">
    <source>
        <dbReference type="SAM" id="Phobius"/>
    </source>
</evidence>
<dbReference type="EMBL" id="MHRF01000010">
    <property type="protein sequence ID" value="OHA17992.1"/>
    <property type="molecule type" value="Genomic_DNA"/>
</dbReference>
<name>A0A1G2M4K9_9BACT</name>
<dbReference type="Proteomes" id="UP000178873">
    <property type="component" value="Unassembled WGS sequence"/>
</dbReference>
<keyword evidence="1" id="KW-0812">Transmembrane</keyword>
<organism evidence="2 3">
    <name type="scientific">Candidatus Taylorbacteria bacterium RIFCSPHIGHO2_01_FULL_46_22b</name>
    <dbReference type="NCBI Taxonomy" id="1802301"/>
    <lineage>
        <taxon>Bacteria</taxon>
        <taxon>Candidatus Tayloriibacteriota</taxon>
    </lineage>
</organism>
<comment type="caution">
    <text evidence="2">The sequence shown here is derived from an EMBL/GenBank/DDBJ whole genome shotgun (WGS) entry which is preliminary data.</text>
</comment>
<dbReference type="STRING" id="1802301.A2664_01435"/>
<sequence>MVNLLPQEAQQKLHREYKLRFFALLTLLSSLGFLIGVVALLPRVSSVVSSYLAARHAAQQPVAPISAEDNKILASFKAFGNELIAVDPANATSTALVSEAIRLTIQEKPRDLSLTSFSFSILGKTRLLTLSGIAASREGLVSFSKQLTVQTAFSNVDLPISNLSKKSNIDFSITLTLRPK</sequence>
<keyword evidence="1" id="KW-0472">Membrane</keyword>
<evidence type="ECO:0000313" key="3">
    <source>
        <dbReference type="Proteomes" id="UP000178873"/>
    </source>
</evidence>
<proteinExistence type="predicted"/>
<protein>
    <submittedName>
        <fullName evidence="2">Uncharacterized protein</fullName>
    </submittedName>
</protein>